<evidence type="ECO:0000313" key="2">
    <source>
        <dbReference type="EMBL" id="MFI1965166.1"/>
    </source>
</evidence>
<reference evidence="2 3" key="1">
    <citation type="submission" date="2024-10" db="EMBL/GenBank/DDBJ databases">
        <title>The Natural Products Discovery Center: Release of the First 8490 Sequenced Strains for Exploring Actinobacteria Biosynthetic Diversity.</title>
        <authorList>
            <person name="Kalkreuter E."/>
            <person name="Kautsar S.A."/>
            <person name="Yang D."/>
            <person name="Bader C.D."/>
            <person name="Teijaro C.N."/>
            <person name="Fluegel L."/>
            <person name="Davis C.M."/>
            <person name="Simpson J.R."/>
            <person name="Lauterbach L."/>
            <person name="Steele A.D."/>
            <person name="Gui C."/>
            <person name="Meng S."/>
            <person name="Li G."/>
            <person name="Viehrig K."/>
            <person name="Ye F."/>
            <person name="Su P."/>
            <person name="Kiefer A.F."/>
            <person name="Nichols A."/>
            <person name="Cepeda A.J."/>
            <person name="Yan W."/>
            <person name="Fan B."/>
            <person name="Jiang Y."/>
            <person name="Adhikari A."/>
            <person name="Zheng C.-J."/>
            <person name="Schuster L."/>
            <person name="Cowan T.M."/>
            <person name="Smanski M.J."/>
            <person name="Chevrette M.G."/>
            <person name="De Carvalho L.P.S."/>
            <person name="Shen B."/>
        </authorList>
    </citation>
    <scope>NUCLEOTIDE SEQUENCE [LARGE SCALE GENOMIC DNA]</scope>
    <source>
        <strain evidence="2 3">NPDC020327</strain>
    </source>
</reference>
<accession>A0ABW7UTX4</accession>
<sequence>MWKRHVTAYRRSLGLVPEGPFRSFTEWVVRQPGYADRWFQLSALSELDRMVGHLVDGLFDEVERDRLAPYISLMNNHQVFETASDDLAIGLAARTDQDLSRSARRELLVGFNNAMVQRLSGGGPGPARDAVLALQPLARNVSIFQQSLYGGEFHDLVRGFVAAHPEESVEAVEFDVLPILVANIECAATLVDHVSELASAELVRSGLVRRYAAVNRLLTEELTTEELLATGLDAILVIPTLAYCVGVAAETVRPVRTFPKVVGDGRLERALENAALAVRILNDCGTRLVEQPSERAALREQLAALQEKTGGTGTLADLLLHAQEGRRDLLARLRKDLVHGEFNVCLDGLRDLPATRDALCLFGDRLHLIAARYQAATEDLDTQLTEISEEFSDTAPSAMIARFVDFHRVMYARSYEDGTGGDFAVPLLGPGRQERRRPGEPGRGAVQG</sequence>
<keyword evidence="3" id="KW-1185">Reference proteome</keyword>
<gene>
    <name evidence="2" type="ORF">ACH429_13800</name>
</gene>
<organism evidence="2 3">
    <name type="scientific">Streptomyces pathocidini</name>
    <dbReference type="NCBI Taxonomy" id="1650571"/>
    <lineage>
        <taxon>Bacteria</taxon>
        <taxon>Bacillati</taxon>
        <taxon>Actinomycetota</taxon>
        <taxon>Actinomycetes</taxon>
        <taxon>Kitasatosporales</taxon>
        <taxon>Streptomycetaceae</taxon>
        <taxon>Streptomyces</taxon>
    </lineage>
</organism>
<dbReference type="RefSeq" id="WP_055470764.1">
    <property type="nucleotide sequence ID" value="NZ_JBIRWE010000005.1"/>
</dbReference>
<evidence type="ECO:0000313" key="3">
    <source>
        <dbReference type="Proteomes" id="UP001611548"/>
    </source>
</evidence>
<protein>
    <submittedName>
        <fullName evidence="2">Uncharacterized protein</fullName>
    </submittedName>
</protein>
<evidence type="ECO:0000256" key="1">
    <source>
        <dbReference type="SAM" id="MobiDB-lite"/>
    </source>
</evidence>
<comment type="caution">
    <text evidence="2">The sequence shown here is derived from an EMBL/GenBank/DDBJ whole genome shotgun (WGS) entry which is preliminary data.</text>
</comment>
<dbReference type="EMBL" id="JBIRWE010000005">
    <property type="protein sequence ID" value="MFI1965166.1"/>
    <property type="molecule type" value="Genomic_DNA"/>
</dbReference>
<name>A0ABW7UTX4_9ACTN</name>
<feature type="region of interest" description="Disordered" evidence="1">
    <location>
        <begin position="427"/>
        <end position="448"/>
    </location>
</feature>
<proteinExistence type="predicted"/>
<dbReference type="Proteomes" id="UP001611548">
    <property type="component" value="Unassembled WGS sequence"/>
</dbReference>